<protein>
    <submittedName>
        <fullName evidence="1">Uncharacterized protein</fullName>
    </submittedName>
</protein>
<organism evidence="1 2">
    <name type="scientific">Pelotomaculum propionicicum</name>
    <dbReference type="NCBI Taxonomy" id="258475"/>
    <lineage>
        <taxon>Bacteria</taxon>
        <taxon>Bacillati</taxon>
        <taxon>Bacillota</taxon>
        <taxon>Clostridia</taxon>
        <taxon>Eubacteriales</taxon>
        <taxon>Desulfotomaculaceae</taxon>
        <taxon>Pelotomaculum</taxon>
    </lineage>
</organism>
<accession>A0A4Y7RMB7</accession>
<dbReference type="AlphaFoldDB" id="A0A4Y7RMB7"/>
<reference evidence="1 2" key="1">
    <citation type="journal article" date="2018" name="Environ. Microbiol.">
        <title>Novel energy conservation strategies and behaviour of Pelotomaculum schinkii driving syntrophic propionate catabolism.</title>
        <authorList>
            <person name="Hidalgo-Ahumada C.A.P."/>
            <person name="Nobu M.K."/>
            <person name="Narihiro T."/>
            <person name="Tamaki H."/>
            <person name="Liu W.T."/>
            <person name="Kamagata Y."/>
            <person name="Stams A.J.M."/>
            <person name="Imachi H."/>
            <person name="Sousa D.Z."/>
        </authorList>
    </citation>
    <scope>NUCLEOTIDE SEQUENCE [LARGE SCALE GENOMIC DNA]</scope>
    <source>
        <strain evidence="1 2">MGP</strain>
    </source>
</reference>
<evidence type="ECO:0000313" key="1">
    <source>
        <dbReference type="EMBL" id="TEB09822.1"/>
    </source>
</evidence>
<proteinExistence type="predicted"/>
<comment type="caution">
    <text evidence="1">The sequence shown here is derived from an EMBL/GenBank/DDBJ whole genome shotgun (WGS) entry which is preliminary data.</text>
</comment>
<sequence length="63" mass="6605">MSGYVSLKPVAVKVHGFAHEFGQAGLYLVDTGGKALILDVQVAESSENYKGLKLIRRASAGGV</sequence>
<dbReference type="Proteomes" id="UP000297597">
    <property type="component" value="Unassembled WGS sequence"/>
</dbReference>
<evidence type="ECO:0000313" key="2">
    <source>
        <dbReference type="Proteomes" id="UP000297597"/>
    </source>
</evidence>
<keyword evidence="2" id="KW-1185">Reference proteome</keyword>
<dbReference type="EMBL" id="QFFZ01000037">
    <property type="protein sequence ID" value="TEB09822.1"/>
    <property type="molecule type" value="Genomic_DNA"/>
</dbReference>
<dbReference type="RefSeq" id="WP_427910039.1">
    <property type="nucleotide sequence ID" value="NZ_QFFZ01000037.1"/>
</dbReference>
<name>A0A4Y7RMB7_9FIRM</name>
<gene>
    <name evidence="1" type="ORF">Pmgp_02823</name>
</gene>